<sequence length="90" mass="10422">MLLIGGTVYHIRSTEFSPFVCWWRILAQRLEHAGMLFEGLNRTTHNFLLWVEIALWAEIICGLRLYVGLKVSFGVTVTVDENGNRKERID</sequence>
<dbReference type="HOGENOM" id="CLU_2440025_0_0_6"/>
<evidence type="ECO:0000313" key="2">
    <source>
        <dbReference type="Proteomes" id="UP000009100"/>
    </source>
</evidence>
<dbReference type="Proteomes" id="UP000009100">
    <property type="component" value="Chromosome 2"/>
</dbReference>
<gene>
    <name evidence="1" type="ordered locus">VS_II1460</name>
</gene>
<dbReference type="EMBL" id="FM954973">
    <property type="protein sequence ID" value="CAV27628.1"/>
    <property type="molecule type" value="Genomic_DNA"/>
</dbReference>
<reference evidence="1 2" key="1">
    <citation type="submission" date="2009-02" db="EMBL/GenBank/DDBJ databases">
        <title>Vibrio splendidus str. LGP32 complete genome.</title>
        <authorList>
            <person name="Mazel D."/>
            <person name="Le Roux F."/>
        </authorList>
    </citation>
    <scope>NUCLEOTIDE SEQUENCE [LARGE SCALE GENOMIC DNA]</scope>
    <source>
        <strain evidence="1 2">LGP32</strain>
    </source>
</reference>
<dbReference type="AlphaFoldDB" id="B7VTK5"/>
<organism evidence="1 2">
    <name type="scientific">Vibrio atlanticus (strain LGP32)</name>
    <name type="common">Vibrio splendidus (strain Mel32)</name>
    <dbReference type="NCBI Taxonomy" id="575788"/>
    <lineage>
        <taxon>Bacteria</taxon>
        <taxon>Pseudomonadati</taxon>
        <taxon>Pseudomonadota</taxon>
        <taxon>Gammaproteobacteria</taxon>
        <taxon>Vibrionales</taxon>
        <taxon>Vibrionaceae</taxon>
        <taxon>Vibrio</taxon>
    </lineage>
</organism>
<evidence type="ECO:0000313" key="1">
    <source>
        <dbReference type="EMBL" id="CAV27628.1"/>
    </source>
</evidence>
<dbReference type="KEGG" id="vsp:VS_II1460"/>
<protein>
    <submittedName>
        <fullName evidence="1">Uncharacterized protein</fullName>
    </submittedName>
</protein>
<proteinExistence type="predicted"/>
<accession>B7VTK5</accession>
<name>B7VTK5_VIBA3</name>